<reference evidence="2 3" key="1">
    <citation type="submission" date="2015-11" db="EMBL/GenBank/DDBJ databases">
        <title>Draft genome sequence of Agrobacterium sp. R89-1.</title>
        <authorList>
            <person name="Zahradnik J."/>
            <person name="Kyslikova E."/>
            <person name="Palyzova A."/>
            <person name="Kyslik P."/>
        </authorList>
    </citation>
    <scope>NUCLEOTIDE SEQUENCE [LARGE SCALE GENOMIC DNA]</scope>
    <source>
        <strain evidence="2 3">R89-1</strain>
    </source>
</reference>
<accession>A0A135P5Q9</accession>
<comment type="caution">
    <text evidence="2">The sequence shown here is derived from an EMBL/GenBank/DDBJ whole genome shotgun (WGS) entry which is preliminary data.</text>
</comment>
<protein>
    <submittedName>
        <fullName evidence="2">Succinoglycan biosynthesis protein</fullName>
    </submittedName>
</protein>
<feature type="domain" description="TNase-like" evidence="1">
    <location>
        <begin position="47"/>
        <end position="158"/>
    </location>
</feature>
<dbReference type="Proteomes" id="UP000070498">
    <property type="component" value="Unassembled WGS sequence"/>
</dbReference>
<dbReference type="SMART" id="SM00318">
    <property type="entry name" value="SNc"/>
    <property type="match status" value="1"/>
</dbReference>
<dbReference type="InterPro" id="IPR016071">
    <property type="entry name" value="Staphylococal_nuclease_OB-fold"/>
</dbReference>
<sequence length="192" mass="21127">MREASRKPLRFLKDGIIAALILVMGTLIAAKLDGVSQERFTGQFNAVDGDTLAFGGERFRLIGIDAPEMGQSCMRDGAEWPCGPEAKDYLKTLLRTGTVECSGKDKDRYKRLLVRCSAGGEDIAGDMVAAGFAVTTEYFLFSREQASAQNRRAGVWAGTFENPRDWRREHKAADMEVPLAGVIGLVRHILGW</sequence>
<dbReference type="STRING" id="2052828.ATO67_01795"/>
<organism evidence="2 3">
    <name type="scientific">Agrobacterium bohemicum</name>
    <dbReference type="NCBI Taxonomy" id="2052828"/>
    <lineage>
        <taxon>Bacteria</taxon>
        <taxon>Pseudomonadati</taxon>
        <taxon>Pseudomonadota</taxon>
        <taxon>Alphaproteobacteria</taxon>
        <taxon>Hyphomicrobiales</taxon>
        <taxon>Rhizobiaceae</taxon>
        <taxon>Rhizobium/Agrobacterium group</taxon>
        <taxon>Agrobacterium</taxon>
    </lineage>
</organism>
<dbReference type="EMBL" id="LNUW01000015">
    <property type="protein sequence ID" value="KXG86773.1"/>
    <property type="molecule type" value="Genomic_DNA"/>
</dbReference>
<dbReference type="Pfam" id="PF00565">
    <property type="entry name" value="SNase"/>
    <property type="match status" value="1"/>
</dbReference>
<dbReference type="PANTHER" id="PTHR12302">
    <property type="entry name" value="EBNA2 BINDING PROTEIN P100"/>
    <property type="match status" value="1"/>
</dbReference>
<dbReference type="SUPFAM" id="SSF50199">
    <property type="entry name" value="Staphylococcal nuclease"/>
    <property type="match status" value="1"/>
</dbReference>
<dbReference type="AlphaFoldDB" id="A0A135P5Q9"/>
<evidence type="ECO:0000313" key="3">
    <source>
        <dbReference type="Proteomes" id="UP000070498"/>
    </source>
</evidence>
<evidence type="ECO:0000259" key="1">
    <source>
        <dbReference type="PROSITE" id="PS50830"/>
    </source>
</evidence>
<keyword evidence="3" id="KW-1185">Reference proteome</keyword>
<dbReference type="RefSeq" id="WP_067643458.1">
    <property type="nucleotide sequence ID" value="NZ_KQ961023.1"/>
</dbReference>
<evidence type="ECO:0000313" key="2">
    <source>
        <dbReference type="EMBL" id="KXG86773.1"/>
    </source>
</evidence>
<name>A0A135P5Q9_9HYPH</name>
<dbReference type="InterPro" id="IPR035437">
    <property type="entry name" value="SNase_OB-fold_sf"/>
</dbReference>
<dbReference type="PANTHER" id="PTHR12302:SF26">
    <property type="entry name" value="BLR1266 PROTEIN"/>
    <property type="match status" value="1"/>
</dbReference>
<dbReference type="Gene3D" id="2.40.50.90">
    <property type="match status" value="1"/>
</dbReference>
<gene>
    <name evidence="2" type="ORF">ATO67_01795</name>
</gene>
<dbReference type="PROSITE" id="PS50830">
    <property type="entry name" value="TNASE_3"/>
    <property type="match status" value="1"/>
</dbReference>
<proteinExistence type="predicted"/>